<protein>
    <submittedName>
        <fullName evidence="1">Uncharacterized protein</fullName>
    </submittedName>
</protein>
<dbReference type="EMBL" id="CM000647">
    <property type="protein sequence ID" value="EED89575.1"/>
    <property type="molecule type" value="Genomic_DNA"/>
</dbReference>
<proteinExistence type="predicted"/>
<accession>B8C9W0</accession>
<sequence length="102" mass="11215">MCLELSQLDPLQQDEQGTRGVLPVVAEANSCAVVVLPFDASAAVDSVVWVVEDEESVKLRWEMTELAVALESMEEDVFVMVVSLIDMVVDLLCLDEAVEEET</sequence>
<dbReference type="Proteomes" id="UP000001449">
    <property type="component" value="Chromosome 12"/>
</dbReference>
<dbReference type="GeneID" id="7443219"/>
<keyword evidence="2" id="KW-1185">Reference proteome</keyword>
<name>B8C9W0_THAPS</name>
<evidence type="ECO:0000313" key="1">
    <source>
        <dbReference type="EMBL" id="EED89575.1"/>
    </source>
</evidence>
<reference evidence="1 2" key="1">
    <citation type="journal article" date="2004" name="Science">
        <title>The genome of the diatom Thalassiosira pseudonana: ecology, evolution, and metabolism.</title>
        <authorList>
            <person name="Armbrust E.V."/>
            <person name="Berges J.A."/>
            <person name="Bowler C."/>
            <person name="Green B.R."/>
            <person name="Martinez D."/>
            <person name="Putnam N.H."/>
            <person name="Zhou S."/>
            <person name="Allen A.E."/>
            <person name="Apt K.E."/>
            <person name="Bechner M."/>
            <person name="Brzezinski M.A."/>
            <person name="Chaal B.K."/>
            <person name="Chiovitti A."/>
            <person name="Davis A.K."/>
            <person name="Demarest M.S."/>
            <person name="Detter J.C."/>
            <person name="Glavina T."/>
            <person name="Goodstein D."/>
            <person name="Hadi M.Z."/>
            <person name="Hellsten U."/>
            <person name="Hildebrand M."/>
            <person name="Jenkins B.D."/>
            <person name="Jurka J."/>
            <person name="Kapitonov V.V."/>
            <person name="Kroger N."/>
            <person name="Lau W.W."/>
            <person name="Lane T.W."/>
            <person name="Larimer F.W."/>
            <person name="Lippmeier J.C."/>
            <person name="Lucas S."/>
            <person name="Medina M."/>
            <person name="Montsant A."/>
            <person name="Obornik M."/>
            <person name="Parker M.S."/>
            <person name="Palenik B."/>
            <person name="Pazour G.J."/>
            <person name="Richardson P.M."/>
            <person name="Rynearson T.A."/>
            <person name="Saito M.A."/>
            <person name="Schwartz D.C."/>
            <person name="Thamatrakoln K."/>
            <person name="Valentin K."/>
            <person name="Vardi A."/>
            <person name="Wilkerson F.P."/>
            <person name="Rokhsar D.S."/>
        </authorList>
    </citation>
    <scope>NUCLEOTIDE SEQUENCE [LARGE SCALE GENOMIC DNA]</scope>
    <source>
        <strain evidence="1 2">CCMP1335</strain>
    </source>
</reference>
<dbReference type="InParanoid" id="B8C9W0"/>
<dbReference type="PaxDb" id="35128-Thaps8924"/>
<organism evidence="1 2">
    <name type="scientific">Thalassiosira pseudonana</name>
    <name type="common">Marine diatom</name>
    <name type="synonym">Cyclotella nana</name>
    <dbReference type="NCBI Taxonomy" id="35128"/>
    <lineage>
        <taxon>Eukaryota</taxon>
        <taxon>Sar</taxon>
        <taxon>Stramenopiles</taxon>
        <taxon>Ochrophyta</taxon>
        <taxon>Bacillariophyta</taxon>
        <taxon>Coscinodiscophyceae</taxon>
        <taxon>Thalassiosirophycidae</taxon>
        <taxon>Thalassiosirales</taxon>
        <taxon>Thalassiosiraceae</taxon>
        <taxon>Thalassiosira</taxon>
    </lineage>
</organism>
<dbReference type="RefSeq" id="XP_002293114.1">
    <property type="nucleotide sequence ID" value="XM_002293078.1"/>
</dbReference>
<dbReference type="KEGG" id="tps:THAPSDRAFT_8924"/>
<evidence type="ECO:0000313" key="2">
    <source>
        <dbReference type="Proteomes" id="UP000001449"/>
    </source>
</evidence>
<reference evidence="1 2" key="2">
    <citation type="journal article" date="2008" name="Nature">
        <title>The Phaeodactylum genome reveals the evolutionary history of diatom genomes.</title>
        <authorList>
            <person name="Bowler C."/>
            <person name="Allen A.E."/>
            <person name="Badger J.H."/>
            <person name="Grimwood J."/>
            <person name="Jabbari K."/>
            <person name="Kuo A."/>
            <person name="Maheswari U."/>
            <person name="Martens C."/>
            <person name="Maumus F."/>
            <person name="Otillar R.P."/>
            <person name="Rayko E."/>
            <person name="Salamov A."/>
            <person name="Vandepoele K."/>
            <person name="Beszteri B."/>
            <person name="Gruber A."/>
            <person name="Heijde M."/>
            <person name="Katinka M."/>
            <person name="Mock T."/>
            <person name="Valentin K."/>
            <person name="Verret F."/>
            <person name="Berges J.A."/>
            <person name="Brownlee C."/>
            <person name="Cadoret J.P."/>
            <person name="Chiovitti A."/>
            <person name="Choi C.J."/>
            <person name="Coesel S."/>
            <person name="De Martino A."/>
            <person name="Detter J.C."/>
            <person name="Durkin C."/>
            <person name="Falciatore A."/>
            <person name="Fournet J."/>
            <person name="Haruta M."/>
            <person name="Huysman M.J."/>
            <person name="Jenkins B.D."/>
            <person name="Jiroutova K."/>
            <person name="Jorgensen R.E."/>
            <person name="Joubert Y."/>
            <person name="Kaplan A."/>
            <person name="Kroger N."/>
            <person name="Kroth P.G."/>
            <person name="La Roche J."/>
            <person name="Lindquist E."/>
            <person name="Lommer M."/>
            <person name="Martin-Jezequel V."/>
            <person name="Lopez P.J."/>
            <person name="Lucas S."/>
            <person name="Mangogna M."/>
            <person name="McGinnis K."/>
            <person name="Medlin L.K."/>
            <person name="Montsant A."/>
            <person name="Oudot-Le Secq M.P."/>
            <person name="Napoli C."/>
            <person name="Obornik M."/>
            <person name="Parker M.S."/>
            <person name="Petit J.L."/>
            <person name="Porcel B.M."/>
            <person name="Poulsen N."/>
            <person name="Robison M."/>
            <person name="Rychlewski L."/>
            <person name="Rynearson T.A."/>
            <person name="Schmutz J."/>
            <person name="Shapiro H."/>
            <person name="Siaut M."/>
            <person name="Stanley M."/>
            <person name="Sussman M.R."/>
            <person name="Taylor A.R."/>
            <person name="Vardi A."/>
            <person name="von Dassow P."/>
            <person name="Vyverman W."/>
            <person name="Willis A."/>
            <person name="Wyrwicz L.S."/>
            <person name="Rokhsar D.S."/>
            <person name="Weissenbach J."/>
            <person name="Armbrust E.V."/>
            <person name="Green B.R."/>
            <person name="Van de Peer Y."/>
            <person name="Grigoriev I.V."/>
        </authorList>
    </citation>
    <scope>NUCLEOTIDE SEQUENCE [LARGE SCALE GENOMIC DNA]</scope>
    <source>
        <strain evidence="1 2">CCMP1335</strain>
    </source>
</reference>
<dbReference type="HOGENOM" id="CLU_2283127_0_0_1"/>
<gene>
    <name evidence="1" type="ORF">THAPSDRAFT_8924</name>
</gene>
<dbReference type="AlphaFoldDB" id="B8C9W0"/>